<name>A0ACB8TA94_9AGAM</name>
<proteinExistence type="predicted"/>
<dbReference type="Proteomes" id="UP000814140">
    <property type="component" value="Unassembled WGS sequence"/>
</dbReference>
<comment type="caution">
    <text evidence="1">The sequence shown here is derived from an EMBL/GenBank/DDBJ whole genome shotgun (WGS) entry which is preliminary data.</text>
</comment>
<evidence type="ECO:0000313" key="1">
    <source>
        <dbReference type="EMBL" id="KAI0065465.1"/>
    </source>
</evidence>
<reference evidence="1" key="2">
    <citation type="journal article" date="2022" name="New Phytol.">
        <title>Evolutionary transition to the ectomycorrhizal habit in the genomes of a hyperdiverse lineage of mushroom-forming fungi.</title>
        <authorList>
            <person name="Looney B."/>
            <person name="Miyauchi S."/>
            <person name="Morin E."/>
            <person name="Drula E."/>
            <person name="Courty P.E."/>
            <person name="Kohler A."/>
            <person name="Kuo A."/>
            <person name="LaButti K."/>
            <person name="Pangilinan J."/>
            <person name="Lipzen A."/>
            <person name="Riley R."/>
            <person name="Andreopoulos W."/>
            <person name="He G."/>
            <person name="Johnson J."/>
            <person name="Nolan M."/>
            <person name="Tritt A."/>
            <person name="Barry K.W."/>
            <person name="Grigoriev I.V."/>
            <person name="Nagy L.G."/>
            <person name="Hibbett D."/>
            <person name="Henrissat B."/>
            <person name="Matheny P.B."/>
            <person name="Labbe J."/>
            <person name="Martin F.M."/>
        </authorList>
    </citation>
    <scope>NUCLEOTIDE SEQUENCE</scope>
    <source>
        <strain evidence="1">HHB10654</strain>
    </source>
</reference>
<keyword evidence="2" id="KW-1185">Reference proteome</keyword>
<gene>
    <name evidence="1" type="ORF">BV25DRAFT_1694680</name>
</gene>
<reference evidence="1" key="1">
    <citation type="submission" date="2021-03" db="EMBL/GenBank/DDBJ databases">
        <authorList>
            <consortium name="DOE Joint Genome Institute"/>
            <person name="Ahrendt S."/>
            <person name="Looney B.P."/>
            <person name="Miyauchi S."/>
            <person name="Morin E."/>
            <person name="Drula E."/>
            <person name="Courty P.E."/>
            <person name="Chicoki N."/>
            <person name="Fauchery L."/>
            <person name="Kohler A."/>
            <person name="Kuo A."/>
            <person name="Labutti K."/>
            <person name="Pangilinan J."/>
            <person name="Lipzen A."/>
            <person name="Riley R."/>
            <person name="Andreopoulos W."/>
            <person name="He G."/>
            <person name="Johnson J."/>
            <person name="Barry K.W."/>
            <person name="Grigoriev I.V."/>
            <person name="Nagy L."/>
            <person name="Hibbett D."/>
            <person name="Henrissat B."/>
            <person name="Matheny P.B."/>
            <person name="Labbe J."/>
            <person name="Martin F."/>
        </authorList>
    </citation>
    <scope>NUCLEOTIDE SEQUENCE</scope>
    <source>
        <strain evidence="1">HHB10654</strain>
    </source>
</reference>
<evidence type="ECO:0000313" key="2">
    <source>
        <dbReference type="Proteomes" id="UP000814140"/>
    </source>
</evidence>
<protein>
    <submittedName>
        <fullName evidence="1">Uncharacterized protein</fullName>
    </submittedName>
</protein>
<dbReference type="EMBL" id="MU277195">
    <property type="protein sequence ID" value="KAI0065465.1"/>
    <property type="molecule type" value="Genomic_DNA"/>
</dbReference>
<accession>A0ACB8TA94</accession>
<sequence length="396" mass="43163">MHLLDGDGGINHIPPTSTACESGGPSPSTVSGSSSGSSSSISPALSDGASILPDTAALLTRTPRGLPSGADALIDKMRLRYRERGAAIHATRPPLPRRAYEISYPTNRYTSQPFHGPALSAGGATAVGYRDGAFINDTTSVIGNDDIEGRQFLAEFAGQRLEDKLIHIAALGYANMKQLSALSRSVAALQRSSALAVYKNALQLLTPFQQGSVKRCCLDSVLMLFSNKESTVRWAIENIWDRAEQLHLGPYTHDNPLKEAVEMLVPSYITDCREQLSEAAINSVMPESIIGLEDFASRFLLGYAIEGEEHMLNKENLAHFAVLRAVGEQFTTNRTEDDSTEEADEEFWISVDIMHGKYVSQFGPDPQAIGWNLFVSDVQCFRCLINAFRYVGGWTA</sequence>
<organism evidence="1 2">
    <name type="scientific">Artomyces pyxidatus</name>
    <dbReference type="NCBI Taxonomy" id="48021"/>
    <lineage>
        <taxon>Eukaryota</taxon>
        <taxon>Fungi</taxon>
        <taxon>Dikarya</taxon>
        <taxon>Basidiomycota</taxon>
        <taxon>Agaricomycotina</taxon>
        <taxon>Agaricomycetes</taxon>
        <taxon>Russulales</taxon>
        <taxon>Auriscalpiaceae</taxon>
        <taxon>Artomyces</taxon>
    </lineage>
</organism>